<name>Q9T0Y4_9CAUD</name>
<evidence type="ECO:0000313" key="2">
    <source>
        <dbReference type="Proteomes" id="UP000000879"/>
    </source>
</evidence>
<reference evidence="1 2" key="4">
    <citation type="journal article" date="1999" name="J. Virol.">
        <title>Cooperative interaction of CI protein regulates lysogeny of Lactobacillus casei by bacteriophage A2.</title>
        <authorList>
            <person name="Garcia P."/>
            <person name="Ladero V."/>
            <person name="Alonso J.C."/>
            <person name="Suarez J.E."/>
        </authorList>
    </citation>
    <scope>NUCLEOTIDE SEQUENCE [LARGE SCALE GENOMIC DNA]</scope>
</reference>
<evidence type="ECO:0000313" key="1">
    <source>
        <dbReference type="EMBL" id="CAB63669.1"/>
    </source>
</evidence>
<reference evidence="1 2" key="6">
    <citation type="journal article" date="2002" name="J. Bacteriol.">
        <title>The dilemma of phage taxonomy illustrated by comparative genomics of Sfi21-like Siphoviridae in lactic acid bacteria.</title>
        <authorList>
            <person name="Proux C."/>
            <person name="van Sinderen D."/>
            <person name="Suarez J."/>
            <person name="Garcia P."/>
            <person name="Ladero V."/>
            <person name="Fitzgerald G.F."/>
            <person name="Desiere F."/>
            <person name="Brussow H."/>
        </authorList>
    </citation>
    <scope>NUCLEOTIDE SEQUENCE</scope>
</reference>
<accession>Q9T0Y4</accession>
<dbReference type="GeneID" id="951706"/>
<organism evidence="1 2">
    <name type="scientific">Lactobacillus phage A2</name>
    <dbReference type="NCBI Taxonomy" id="51369"/>
    <lineage>
        <taxon>Viruses</taxon>
        <taxon>Duplodnaviria</taxon>
        <taxon>Heunggongvirae</taxon>
        <taxon>Uroviricota</taxon>
        <taxon>Caudoviricetes</taxon>
        <taxon>Ashduovirus</taxon>
        <taxon>Ashduovirus A2</taxon>
    </lineage>
</organism>
<dbReference type="RefSeq" id="NP_680514.1">
    <property type="nucleotide sequence ID" value="NC_004112.1"/>
</dbReference>
<dbReference type="KEGG" id="vg:951706"/>
<reference evidence="1 2" key="3">
    <citation type="journal article" date="1998" name="Virology">
        <title>The site-specific recombination system of the Lactobacillus species bacteriophage A2 integrates in gram-positive and gram-negative bacteria.</title>
        <authorList>
            <person name="Alvarez M.A."/>
            <person name="Herrero M."/>
            <person name="Suarez J.E."/>
        </authorList>
    </citation>
    <scope>NUCLEOTIDE SEQUENCE [LARGE SCALE GENOMIC DNA]</scope>
</reference>
<dbReference type="EMBL" id="AJ251789">
    <property type="protein sequence ID" value="CAB63669.1"/>
    <property type="molecule type" value="Genomic_DNA"/>
</dbReference>
<keyword evidence="2" id="KW-1185">Reference proteome</keyword>
<protein>
    <submittedName>
        <fullName evidence="1">Uncharacterized protein</fullName>
    </submittedName>
</protein>
<reference evidence="1 2" key="2">
    <citation type="journal article" date="1998" name="J. Bacteriol.">
        <title>Identification of the repressor-encoding gene of the Lactobacillus bacteriophage A2.</title>
        <authorList>
            <person name="Ladero V."/>
            <person name="Garcia P."/>
            <person name="Bascaran V."/>
            <person name="Herrero M."/>
            <person name="Alvarez M."/>
            <person name="Suarez J.E."/>
        </authorList>
    </citation>
    <scope>NUCLEOTIDE SEQUENCE [LARGE SCALE GENOMIC DNA]</scope>
</reference>
<proteinExistence type="predicted"/>
<sequence>MAHAVRSSKRFLAKIASEPARITPRWLVFVLMTTRPTTSVRPNNPSRTLSRIAGAYWLNDCPVSLVTSRVFSQAVTSTFTGASMKIMVMIREK</sequence>
<dbReference type="Proteomes" id="UP000000879">
    <property type="component" value="Segment"/>
</dbReference>
<reference evidence="1 2" key="5">
    <citation type="journal article" date="2000" name="Virology">
        <title>Characterization of the DNA replication module of bacteriophage A2 and use of its origin of replication as a defense against infection during milk fermentation by Lactobacillus casei.</title>
        <authorList>
            <person name="Moscoso M."/>
            <person name="Suarez J.E."/>
        </authorList>
    </citation>
    <scope>NUCLEOTIDE SEQUENCE [LARGE SCALE GENOMIC DNA]</scope>
</reference>
<reference evidence="1 2" key="1">
    <citation type="journal article" date="1997" name="Mol. Microbiol.">
        <title>Molecular analysis of the cos region of the Lactobacillus casei bacteriophage A2. Gene product 3, gp3, specifically binds to its downstream cos region.</title>
        <authorList>
            <person name="Garcia P."/>
            <person name="Alonso J.C."/>
            <person name="Suarez J.E."/>
        </authorList>
    </citation>
    <scope>NUCLEOTIDE SEQUENCE [LARGE SCALE GENOMIC DNA]</scope>
</reference>